<dbReference type="InterPro" id="IPR001075">
    <property type="entry name" value="NIF_FeS_clus_asmbl_NifU_C"/>
</dbReference>
<accession>A0ABQ1VAZ2</accession>
<dbReference type="RefSeq" id="WP_137403828.1">
    <property type="nucleotide sequence ID" value="NZ_BMIU01000024.1"/>
</dbReference>
<dbReference type="Proteomes" id="UP000647339">
    <property type="component" value="Unassembled WGS sequence"/>
</dbReference>
<evidence type="ECO:0000259" key="2">
    <source>
        <dbReference type="PROSITE" id="PS50801"/>
    </source>
</evidence>
<proteinExistence type="inferred from homology"/>
<reference evidence="4" key="1">
    <citation type="journal article" date="2019" name="Int. J. Syst. Evol. Microbiol.">
        <title>The Global Catalogue of Microorganisms (GCM) 10K type strain sequencing project: providing services to taxonomists for standard genome sequencing and annotation.</title>
        <authorList>
            <consortium name="The Broad Institute Genomics Platform"/>
            <consortium name="The Broad Institute Genome Sequencing Center for Infectious Disease"/>
            <person name="Wu L."/>
            <person name="Ma J."/>
        </authorList>
    </citation>
    <scope>NUCLEOTIDE SEQUENCE [LARGE SCALE GENOMIC DNA]</scope>
    <source>
        <strain evidence="4">CGMCC 1.15407</strain>
    </source>
</reference>
<comment type="similarity">
    <text evidence="1">Belongs to the NifU family.</text>
</comment>
<comment type="caution">
    <text evidence="3">The sequence shown here is derived from an EMBL/GenBank/DDBJ whole genome shotgun (WGS) entry which is preliminary data.</text>
</comment>
<protein>
    <submittedName>
        <fullName evidence="3">NifU family protein</fullName>
    </submittedName>
</protein>
<gene>
    <name evidence="3" type="ORF">GCM10011339_38110</name>
</gene>
<dbReference type="EMBL" id="BMIU01000024">
    <property type="protein sequence ID" value="GGF46013.1"/>
    <property type="molecule type" value="Genomic_DNA"/>
</dbReference>
<dbReference type="InterPro" id="IPR034904">
    <property type="entry name" value="FSCA_dom_sf"/>
</dbReference>
<feature type="domain" description="STAS" evidence="2">
    <location>
        <begin position="1"/>
        <end position="67"/>
    </location>
</feature>
<dbReference type="InterPro" id="IPR002645">
    <property type="entry name" value="STAS_dom"/>
</dbReference>
<name>A0ABQ1VAZ2_9BACT</name>
<dbReference type="PROSITE" id="PS50801">
    <property type="entry name" value="STAS"/>
    <property type="match status" value="1"/>
</dbReference>
<sequence length="83" mass="8984">MDTELIEKIENALDTIRPYLEADGGNVKIVDLTDEMVLQLELTGTCSSCPMSTMTLKAGVEEAVKKAIPEISKVEAINISVSE</sequence>
<keyword evidence="4" id="KW-1185">Reference proteome</keyword>
<dbReference type="PANTHER" id="PTHR11178">
    <property type="entry name" value="IRON-SULFUR CLUSTER SCAFFOLD PROTEIN NFU-RELATED"/>
    <property type="match status" value="1"/>
</dbReference>
<dbReference type="Gene3D" id="3.30.300.130">
    <property type="entry name" value="Fe-S cluster assembly (FSCA)"/>
    <property type="match status" value="1"/>
</dbReference>
<dbReference type="SUPFAM" id="SSF117916">
    <property type="entry name" value="Fe-S cluster assembly (FSCA) domain-like"/>
    <property type="match status" value="1"/>
</dbReference>
<dbReference type="PANTHER" id="PTHR11178:SF25">
    <property type="entry name" value="NIFU-LIKE PROTEIN 3, CHLOROPLASTIC"/>
    <property type="match status" value="1"/>
</dbReference>
<evidence type="ECO:0000256" key="1">
    <source>
        <dbReference type="ARBA" id="ARBA00006420"/>
    </source>
</evidence>
<organism evidence="3 4">
    <name type="scientific">Echinicola rosea</name>
    <dbReference type="NCBI Taxonomy" id="1807691"/>
    <lineage>
        <taxon>Bacteria</taxon>
        <taxon>Pseudomonadati</taxon>
        <taxon>Bacteroidota</taxon>
        <taxon>Cytophagia</taxon>
        <taxon>Cytophagales</taxon>
        <taxon>Cyclobacteriaceae</taxon>
        <taxon>Echinicola</taxon>
    </lineage>
</organism>
<evidence type="ECO:0000313" key="4">
    <source>
        <dbReference type="Proteomes" id="UP000647339"/>
    </source>
</evidence>
<evidence type="ECO:0000313" key="3">
    <source>
        <dbReference type="EMBL" id="GGF46013.1"/>
    </source>
</evidence>
<dbReference type="Pfam" id="PF01106">
    <property type="entry name" value="NifU"/>
    <property type="match status" value="1"/>
</dbReference>